<organism evidence="2 3">
    <name type="scientific">Merluccius polli</name>
    <name type="common">Benguela hake</name>
    <name type="synonym">Merluccius cadenati</name>
    <dbReference type="NCBI Taxonomy" id="89951"/>
    <lineage>
        <taxon>Eukaryota</taxon>
        <taxon>Metazoa</taxon>
        <taxon>Chordata</taxon>
        <taxon>Craniata</taxon>
        <taxon>Vertebrata</taxon>
        <taxon>Euteleostomi</taxon>
        <taxon>Actinopterygii</taxon>
        <taxon>Neopterygii</taxon>
        <taxon>Teleostei</taxon>
        <taxon>Neoteleostei</taxon>
        <taxon>Acanthomorphata</taxon>
        <taxon>Zeiogadaria</taxon>
        <taxon>Gadariae</taxon>
        <taxon>Gadiformes</taxon>
        <taxon>Gadoidei</taxon>
        <taxon>Merlucciidae</taxon>
        <taxon>Merluccius</taxon>
    </lineage>
</organism>
<protein>
    <submittedName>
        <fullName evidence="2">Uncharacterized protein</fullName>
    </submittedName>
</protein>
<gene>
    <name evidence="2" type="ORF">N1851_007537</name>
</gene>
<proteinExistence type="predicted"/>
<keyword evidence="1" id="KW-1133">Transmembrane helix</keyword>
<feature type="transmembrane region" description="Helical" evidence="1">
    <location>
        <begin position="157"/>
        <end position="178"/>
    </location>
</feature>
<dbReference type="AlphaFoldDB" id="A0AA47P7T4"/>
<feature type="transmembrane region" description="Helical" evidence="1">
    <location>
        <begin position="316"/>
        <end position="334"/>
    </location>
</feature>
<keyword evidence="1" id="KW-0812">Transmembrane</keyword>
<dbReference type="Gene3D" id="1.20.1070.10">
    <property type="entry name" value="Rhodopsin 7-helix transmembrane proteins"/>
    <property type="match status" value="1"/>
</dbReference>
<dbReference type="SUPFAM" id="SSF81321">
    <property type="entry name" value="Family A G protein-coupled receptor-like"/>
    <property type="match status" value="1"/>
</dbReference>
<evidence type="ECO:0000313" key="3">
    <source>
        <dbReference type="Proteomes" id="UP001174136"/>
    </source>
</evidence>
<evidence type="ECO:0000256" key="1">
    <source>
        <dbReference type="SAM" id="Phobius"/>
    </source>
</evidence>
<accession>A0AA47P7T4</accession>
<name>A0AA47P7T4_MERPO</name>
<dbReference type="EMBL" id="JAOPHQ010001286">
    <property type="protein sequence ID" value="KAK0151325.1"/>
    <property type="molecule type" value="Genomic_DNA"/>
</dbReference>
<keyword evidence="3" id="KW-1185">Reference proteome</keyword>
<sequence>MLSNPSSHTLVRRPLTVRRISSFFIFPYTVCNERGACRRFGGPRYIQHQRAARTEPFYFYVKPRASATPSTGCPCTYLGLIDVPKRGTLPRNGTYYILPSFIGVNVLDFSLCSVLTVTLPVCHPFFYKRFITGLFKHQLGREVPSADRDSKRESLRIIVFVVICFLALWGPSFVNIIGKDIGFRNEATNVLASMARLNALVTPALYIWGSPGIARSSVANCVSRRVSETERVRVVVGILITRNLRAQNRFIFMLNTRISDHHEWLLGELPVGQHHYVFIVHRLNDTVLFASHSYYSRVFTRHVVIFVNVYSWPSHLYAVGVIFLLVVVIIKVLMTIKPVRGCEVPARTRTSSVERDNKTESLRITFLSSLTF</sequence>
<comment type="caution">
    <text evidence="2">The sequence shown here is derived from an EMBL/GenBank/DDBJ whole genome shotgun (WGS) entry which is preliminary data.</text>
</comment>
<feature type="transmembrane region" description="Helical" evidence="1">
    <location>
        <begin position="95"/>
        <end position="119"/>
    </location>
</feature>
<dbReference type="Proteomes" id="UP001174136">
    <property type="component" value="Unassembled WGS sequence"/>
</dbReference>
<reference evidence="2" key="1">
    <citation type="journal article" date="2023" name="Front. Mar. Sci.">
        <title>A new Merluccius polli reference genome to investigate the effects of global change in West African waters.</title>
        <authorList>
            <person name="Mateo J.L."/>
            <person name="Blanco-Fernandez C."/>
            <person name="Garcia-Vazquez E."/>
            <person name="Machado-Schiaffino G."/>
        </authorList>
    </citation>
    <scope>NUCLEOTIDE SEQUENCE</scope>
    <source>
        <strain evidence="2">C29</strain>
        <tissue evidence="2">Fin</tissue>
    </source>
</reference>
<evidence type="ECO:0000313" key="2">
    <source>
        <dbReference type="EMBL" id="KAK0151325.1"/>
    </source>
</evidence>
<keyword evidence="1" id="KW-0472">Membrane</keyword>